<sequence length="208" mass="22406">MGRHRWTDVSQGKTIEQYTTAVPLPQRSAARLGGTEEGQSGMTPAVDLSRAKILAAIQGSTVALEGKIETVVEEVNLLRVDLRKVSDKVKVVEGSIVELQMEVLSGGRSHFFEQPEEGQIWLEMWDKVTLSRPTGTGGVAHRASRADRPDWRICEGGLSEDTVARGSVEDPALRIEIHDGTMAAVSAGLVDGSGSRPEFDSLLASAQD</sequence>
<comment type="caution">
    <text evidence="1">The sequence shown here is derived from an EMBL/GenBank/DDBJ whole genome shotgun (WGS) entry which is preliminary data.</text>
</comment>
<dbReference type="AlphaFoldDB" id="A0AAV7MVV5"/>
<protein>
    <submittedName>
        <fullName evidence="1">Uncharacterized protein</fullName>
    </submittedName>
</protein>
<dbReference type="EMBL" id="JANPWB010000013">
    <property type="protein sequence ID" value="KAJ1104480.1"/>
    <property type="molecule type" value="Genomic_DNA"/>
</dbReference>
<organism evidence="1 2">
    <name type="scientific">Pleurodeles waltl</name>
    <name type="common">Iberian ribbed newt</name>
    <dbReference type="NCBI Taxonomy" id="8319"/>
    <lineage>
        <taxon>Eukaryota</taxon>
        <taxon>Metazoa</taxon>
        <taxon>Chordata</taxon>
        <taxon>Craniata</taxon>
        <taxon>Vertebrata</taxon>
        <taxon>Euteleostomi</taxon>
        <taxon>Amphibia</taxon>
        <taxon>Batrachia</taxon>
        <taxon>Caudata</taxon>
        <taxon>Salamandroidea</taxon>
        <taxon>Salamandridae</taxon>
        <taxon>Pleurodelinae</taxon>
        <taxon>Pleurodeles</taxon>
    </lineage>
</organism>
<evidence type="ECO:0000313" key="2">
    <source>
        <dbReference type="Proteomes" id="UP001066276"/>
    </source>
</evidence>
<accession>A0AAV7MVV5</accession>
<evidence type="ECO:0000313" key="1">
    <source>
        <dbReference type="EMBL" id="KAJ1104480.1"/>
    </source>
</evidence>
<gene>
    <name evidence="1" type="ORF">NDU88_001891</name>
</gene>
<keyword evidence="2" id="KW-1185">Reference proteome</keyword>
<proteinExistence type="predicted"/>
<reference evidence="1" key="1">
    <citation type="journal article" date="2022" name="bioRxiv">
        <title>Sequencing and chromosome-scale assembly of the giantPleurodeles waltlgenome.</title>
        <authorList>
            <person name="Brown T."/>
            <person name="Elewa A."/>
            <person name="Iarovenko S."/>
            <person name="Subramanian E."/>
            <person name="Araus A.J."/>
            <person name="Petzold A."/>
            <person name="Susuki M."/>
            <person name="Suzuki K.-i.T."/>
            <person name="Hayashi T."/>
            <person name="Toyoda A."/>
            <person name="Oliveira C."/>
            <person name="Osipova E."/>
            <person name="Leigh N.D."/>
            <person name="Simon A."/>
            <person name="Yun M.H."/>
        </authorList>
    </citation>
    <scope>NUCLEOTIDE SEQUENCE</scope>
    <source>
        <strain evidence="1">20211129_DDA</strain>
        <tissue evidence="1">Liver</tissue>
    </source>
</reference>
<name>A0AAV7MVV5_PLEWA</name>
<dbReference type="Proteomes" id="UP001066276">
    <property type="component" value="Chromosome 9"/>
</dbReference>